<keyword evidence="1" id="KW-1133">Transmembrane helix</keyword>
<accession>A0A382WG54</accession>
<evidence type="ECO:0000313" key="2">
    <source>
        <dbReference type="EMBL" id="SVD57584.1"/>
    </source>
</evidence>
<sequence length="45" mass="5248">MTTEERELEWTGNARFTWRLAWLVLRLVAVVLLGATSSTFVYRGF</sequence>
<feature type="transmembrane region" description="Helical" evidence="1">
    <location>
        <begin position="20"/>
        <end position="42"/>
    </location>
</feature>
<proteinExistence type="predicted"/>
<organism evidence="2">
    <name type="scientific">marine metagenome</name>
    <dbReference type="NCBI Taxonomy" id="408172"/>
    <lineage>
        <taxon>unclassified sequences</taxon>
        <taxon>metagenomes</taxon>
        <taxon>ecological metagenomes</taxon>
    </lineage>
</organism>
<keyword evidence="1" id="KW-0812">Transmembrane</keyword>
<gene>
    <name evidence="2" type="ORF">METZ01_LOCUS410438</name>
</gene>
<dbReference type="EMBL" id="UINC01159482">
    <property type="protein sequence ID" value="SVD57584.1"/>
    <property type="molecule type" value="Genomic_DNA"/>
</dbReference>
<protein>
    <submittedName>
        <fullName evidence="2">Uncharacterized protein</fullName>
    </submittedName>
</protein>
<evidence type="ECO:0000256" key="1">
    <source>
        <dbReference type="SAM" id="Phobius"/>
    </source>
</evidence>
<keyword evidence="1" id="KW-0472">Membrane</keyword>
<name>A0A382WG54_9ZZZZ</name>
<dbReference type="AlphaFoldDB" id="A0A382WG54"/>
<reference evidence="2" key="1">
    <citation type="submission" date="2018-05" db="EMBL/GenBank/DDBJ databases">
        <authorList>
            <person name="Lanie J.A."/>
            <person name="Ng W.-L."/>
            <person name="Kazmierczak K.M."/>
            <person name="Andrzejewski T.M."/>
            <person name="Davidsen T.M."/>
            <person name="Wayne K.J."/>
            <person name="Tettelin H."/>
            <person name="Glass J.I."/>
            <person name="Rusch D."/>
            <person name="Podicherti R."/>
            <person name="Tsui H.-C.T."/>
            <person name="Winkler M.E."/>
        </authorList>
    </citation>
    <scope>NUCLEOTIDE SEQUENCE</scope>
</reference>